<sequence length="624" mass="69601">MQLKNKIIFSFTLLIFIIMSLTSLYSWINFKKYSEDQFLNKTKIESNLLVTILDEEINGFLNLLRTYNIDLSKSIPIQSISSQIKIRKSNKNIQDSYIALSDGTVYRESGEFLNFNASNREWFKSIIIDENKTAISNVYIDEVTKEPVITLSIPIKTSEKIEAVAAIDVKVNTINNILNLHTDKRNQYYLISNSTGNIIASGHKNDIGKDANKLIPELLPKGNLTTSTIEVVKDNKKITATYNKLNNADWTLILYEYNEQISENSTSNLLKTTIMFLTLLTISVIAIYYFVIKNIYLPIGGDPSEISKIMKSMSNGNLNIKIENENNSGIFLSMLNLSEELKKITNATNNITKKVSSSSTELSSVMSIAASNAQIELEQIEQITTAISELSSTASEVNNNAVSTDNVISETIDRIEQGNLSLEKSNNISNEINHSILNTGKIISELREFSTEIGSIIDVIKIISEQINLLALNAAIEAARAGEQGRGFAVVADEVRNLAGKTQKSTENIQEIITKLQTHTEKADISMRHNVELIEDSSNISLEMRNCFQEITLLVNQISDMNSLVSTASQEQSNVTEEVAKSVIHTFDLVNQNVTGINQSNSASEELAKLSEEQKNILSFFKLK</sequence>
<dbReference type="PANTHER" id="PTHR32089:SF33">
    <property type="entry name" value="TOXIN COREGULATED PILUS BIOSYNTHESIS PROTEIN I"/>
    <property type="match status" value="1"/>
</dbReference>
<keyword evidence="8 10" id="KW-0807">Transducer</keyword>
<accession>Q5DYJ2</accession>
<dbReference type="KEGG" id="vfi:VF_A1084"/>
<keyword evidence="5 11" id="KW-0812">Transmembrane</keyword>
<comment type="similarity">
    <text evidence="9">Belongs to the methyl-accepting chemotaxis (MCP) protein family.</text>
</comment>
<reference evidence="13 14" key="2">
    <citation type="journal article" date="2008" name="BMC Genomics">
        <title>Comparative genomics-based investigation of resequencing targets in Vibrio fischeri: focus on point miscalls and artefactual expansions.</title>
        <authorList>
            <person name="Mandel M.J."/>
            <person name="Stabb E.V."/>
            <person name="Ruby E.G."/>
        </authorList>
    </citation>
    <scope>NUCLEOTIDE SEQUENCE [LARGE SCALE GENOMIC DNA]</scope>
    <source>
        <strain evidence="14">ATCC 700601 / ES114</strain>
    </source>
</reference>
<reference evidence="13 14" key="1">
    <citation type="journal article" date="2005" name="Proc. Natl. Acad. Sci. U.S.A.">
        <title>Complete genome sequence of Vibrio fischeri: a symbiotic bacterium with pathogenic congeners.</title>
        <authorList>
            <person name="Ruby E.G."/>
            <person name="Urbanowski M."/>
            <person name="Campbell J."/>
            <person name="Dunn A."/>
            <person name="Faini M."/>
            <person name="Gunsalus R."/>
            <person name="Lostroh P."/>
            <person name="Lupp C."/>
            <person name="McCann J."/>
            <person name="Millikan D."/>
            <person name="Schaefer A."/>
            <person name="Stabb E."/>
            <person name="Stevens A."/>
            <person name="Visick K."/>
            <person name="Whistler C."/>
            <person name="Greenberg E.P."/>
        </authorList>
    </citation>
    <scope>NUCLEOTIDE SEQUENCE [LARGE SCALE GENOMIC DNA]</scope>
    <source>
        <strain evidence="14">ATCC 700601 / ES114</strain>
    </source>
</reference>
<evidence type="ECO:0000256" key="3">
    <source>
        <dbReference type="ARBA" id="ARBA00022475"/>
    </source>
</evidence>
<dbReference type="Gene3D" id="1.10.287.950">
    <property type="entry name" value="Methyl-accepting chemotaxis protein"/>
    <property type="match status" value="1"/>
</dbReference>
<evidence type="ECO:0000256" key="5">
    <source>
        <dbReference type="ARBA" id="ARBA00022692"/>
    </source>
</evidence>
<dbReference type="CDD" id="cd11386">
    <property type="entry name" value="MCP_signal"/>
    <property type="match status" value="1"/>
</dbReference>
<proteinExistence type="inferred from homology"/>
<keyword evidence="3" id="KW-1003">Cell membrane</keyword>
<dbReference type="Proteomes" id="UP000000537">
    <property type="component" value="Chromosome II"/>
</dbReference>
<dbReference type="InterPro" id="IPR004089">
    <property type="entry name" value="MCPsignal_dom"/>
</dbReference>
<dbReference type="PATRIC" id="fig|312309.11.peg.3684"/>
<keyword evidence="6 11" id="KW-1133">Transmembrane helix</keyword>
<dbReference type="FunFam" id="1.10.287.950:FF:000001">
    <property type="entry name" value="Methyl-accepting chemotaxis sensory transducer"/>
    <property type="match status" value="1"/>
</dbReference>
<dbReference type="HOGENOM" id="CLU_000445_107_19_6"/>
<evidence type="ECO:0000256" key="4">
    <source>
        <dbReference type="ARBA" id="ARBA00022500"/>
    </source>
</evidence>
<dbReference type="SMART" id="SM00283">
    <property type="entry name" value="MA"/>
    <property type="match status" value="1"/>
</dbReference>
<evidence type="ECO:0000256" key="9">
    <source>
        <dbReference type="ARBA" id="ARBA00029447"/>
    </source>
</evidence>
<evidence type="ECO:0000256" key="11">
    <source>
        <dbReference type="SAM" id="Phobius"/>
    </source>
</evidence>
<dbReference type="InterPro" id="IPR029151">
    <property type="entry name" value="Sensor-like_sf"/>
</dbReference>
<evidence type="ECO:0000256" key="7">
    <source>
        <dbReference type="ARBA" id="ARBA00023136"/>
    </source>
</evidence>
<dbReference type="OrthoDB" id="9795078at2"/>
<evidence type="ECO:0000313" key="14">
    <source>
        <dbReference type="Proteomes" id="UP000000537"/>
    </source>
</evidence>
<dbReference type="CDD" id="cd18773">
    <property type="entry name" value="PDC1_HK_sensor"/>
    <property type="match status" value="1"/>
</dbReference>
<evidence type="ECO:0000256" key="6">
    <source>
        <dbReference type="ARBA" id="ARBA00022989"/>
    </source>
</evidence>
<dbReference type="SUPFAM" id="SSF103190">
    <property type="entry name" value="Sensory domain-like"/>
    <property type="match status" value="1"/>
</dbReference>
<evidence type="ECO:0000313" key="13">
    <source>
        <dbReference type="EMBL" id="AAW88154.1"/>
    </source>
</evidence>
<dbReference type="GO" id="GO:0006935">
    <property type="term" value="P:chemotaxis"/>
    <property type="evidence" value="ECO:0007669"/>
    <property type="project" value="UniProtKB-KW"/>
</dbReference>
<dbReference type="PROSITE" id="PS50111">
    <property type="entry name" value="CHEMOTAXIS_TRANSDUC_2"/>
    <property type="match status" value="1"/>
</dbReference>
<dbReference type="Gene3D" id="3.30.450.20">
    <property type="entry name" value="PAS domain"/>
    <property type="match status" value="2"/>
</dbReference>
<dbReference type="Pfam" id="PF00015">
    <property type="entry name" value="MCPsignal"/>
    <property type="match status" value="1"/>
</dbReference>
<dbReference type="eggNOG" id="COG0840">
    <property type="taxonomic scope" value="Bacteria"/>
</dbReference>
<organism evidence="13 14">
    <name type="scientific">Aliivibrio fischeri (strain ATCC 700601 / ES114)</name>
    <name type="common">Vibrio fischeri</name>
    <dbReference type="NCBI Taxonomy" id="312309"/>
    <lineage>
        <taxon>Bacteria</taxon>
        <taxon>Pseudomonadati</taxon>
        <taxon>Pseudomonadota</taxon>
        <taxon>Gammaproteobacteria</taxon>
        <taxon>Vibrionales</taxon>
        <taxon>Vibrionaceae</taxon>
        <taxon>Aliivibrio</taxon>
    </lineage>
</organism>
<keyword evidence="4" id="KW-0145">Chemotaxis</keyword>
<feature type="domain" description="Methyl-accepting transducer" evidence="12">
    <location>
        <begin position="351"/>
        <end position="587"/>
    </location>
</feature>
<name>Q5DYJ2_ALIF1</name>
<evidence type="ECO:0000256" key="1">
    <source>
        <dbReference type="ARBA" id="ARBA00004533"/>
    </source>
</evidence>
<dbReference type="SUPFAM" id="SSF58104">
    <property type="entry name" value="Methyl-accepting chemotaxis protein (MCP) signaling domain"/>
    <property type="match status" value="1"/>
</dbReference>
<evidence type="ECO:0000256" key="8">
    <source>
        <dbReference type="ARBA" id="ARBA00023224"/>
    </source>
</evidence>
<dbReference type="InterPro" id="IPR033479">
    <property type="entry name" value="dCache_1"/>
</dbReference>
<feature type="transmembrane region" description="Helical" evidence="11">
    <location>
        <begin position="7"/>
        <end position="28"/>
    </location>
</feature>
<dbReference type="STRING" id="312309.VF_A1084"/>
<dbReference type="EnsemblBacteria" id="AAW88154">
    <property type="protein sequence ID" value="AAW88154"/>
    <property type="gene ID" value="VF_A1084"/>
</dbReference>
<comment type="subcellular location">
    <subcellularLocation>
        <location evidence="1">Cell inner membrane</location>
    </subcellularLocation>
    <subcellularLocation>
        <location evidence="2">Cell membrane</location>
        <topology evidence="2">Multi-pass membrane protein</topology>
    </subcellularLocation>
</comment>
<dbReference type="GO" id="GO:0007165">
    <property type="term" value="P:signal transduction"/>
    <property type="evidence" value="ECO:0007669"/>
    <property type="project" value="UniProtKB-KW"/>
</dbReference>
<evidence type="ECO:0000259" key="12">
    <source>
        <dbReference type="PROSITE" id="PS50111"/>
    </source>
</evidence>
<protein>
    <submittedName>
        <fullName evidence="13">Methyl-accepting chemotaxis protein</fullName>
    </submittedName>
</protein>
<dbReference type="GO" id="GO:0005886">
    <property type="term" value="C:plasma membrane"/>
    <property type="evidence" value="ECO:0007669"/>
    <property type="project" value="UniProtKB-SubCell"/>
</dbReference>
<dbReference type="Pfam" id="PF02743">
    <property type="entry name" value="dCache_1"/>
    <property type="match status" value="1"/>
</dbReference>
<dbReference type="AlphaFoldDB" id="Q5DYJ2"/>
<gene>
    <name evidence="13" type="ordered locus">VF_A1084</name>
</gene>
<evidence type="ECO:0000256" key="10">
    <source>
        <dbReference type="PROSITE-ProRule" id="PRU00284"/>
    </source>
</evidence>
<evidence type="ECO:0000256" key="2">
    <source>
        <dbReference type="ARBA" id="ARBA00004651"/>
    </source>
</evidence>
<keyword evidence="14" id="KW-1185">Reference proteome</keyword>
<dbReference type="PANTHER" id="PTHR32089">
    <property type="entry name" value="METHYL-ACCEPTING CHEMOTAXIS PROTEIN MCPB"/>
    <property type="match status" value="1"/>
</dbReference>
<dbReference type="EMBL" id="CP000021">
    <property type="protein sequence ID" value="AAW88154.1"/>
    <property type="molecule type" value="Genomic_DNA"/>
</dbReference>
<keyword evidence="7 11" id="KW-0472">Membrane</keyword>